<comment type="caution">
    <text evidence="1">The sequence shown here is derived from an EMBL/GenBank/DDBJ whole genome shotgun (WGS) entry which is preliminary data.</text>
</comment>
<protein>
    <submittedName>
        <fullName evidence="1">Uncharacterized protein</fullName>
    </submittedName>
</protein>
<reference evidence="1 2" key="1">
    <citation type="submission" date="2014-04" db="EMBL/GenBank/DDBJ databases">
        <authorList>
            <person name="Bishop-Lilly K.A."/>
            <person name="Broomall S.M."/>
            <person name="Chain P.S."/>
            <person name="Chertkov O."/>
            <person name="Coyne S.R."/>
            <person name="Daligault H.E."/>
            <person name="Davenport K.W."/>
            <person name="Erkkila T."/>
            <person name="Frey K.G."/>
            <person name="Gibbons H.S."/>
            <person name="Gu W."/>
            <person name="Jaissle J."/>
            <person name="Johnson S.L."/>
            <person name="Koroleva G.I."/>
            <person name="Ladner J.T."/>
            <person name="Lo C.-C."/>
            <person name="Minogue T.D."/>
            <person name="Munk C."/>
            <person name="Palacios G.F."/>
            <person name="Redden C.L."/>
            <person name="Rosenzweig C.N."/>
            <person name="Scholz M.B."/>
            <person name="Teshima H."/>
            <person name="Xu Y."/>
        </authorList>
    </citation>
    <scope>NUCLEOTIDE SEQUENCE [LARGE SCALE GENOMIC DNA]</scope>
    <source>
        <strain evidence="1 2">BHP</strain>
    </source>
</reference>
<organism evidence="1 2">
    <name type="scientific">Bacillus clarus</name>
    <dbReference type="NCBI Taxonomy" id="2338372"/>
    <lineage>
        <taxon>Bacteria</taxon>
        <taxon>Bacillati</taxon>
        <taxon>Bacillota</taxon>
        <taxon>Bacilli</taxon>
        <taxon>Bacillales</taxon>
        <taxon>Bacillaceae</taxon>
        <taxon>Bacillus</taxon>
        <taxon>Bacillus cereus group</taxon>
    </lineage>
</organism>
<proteinExistence type="predicted"/>
<gene>
    <name evidence="1" type="ORF">DJ93_1197</name>
</gene>
<dbReference type="AlphaFoldDB" id="A0A090YNG3"/>
<sequence length="92" mass="10234">MRVEDFEARLFQRGEAGEIGSIQKVIKRVSSTTHNEITPLPKISGGCLSDGGDWRNVNRCKTLNPFPSIYSGKIDRFTFTLKVIGGVTYNGR</sequence>
<name>A0A090YNG3_9BACI</name>
<evidence type="ECO:0000313" key="2">
    <source>
        <dbReference type="Proteomes" id="UP000029389"/>
    </source>
</evidence>
<dbReference type="EMBL" id="JMQC01000008">
    <property type="protein sequence ID" value="KFM99786.1"/>
    <property type="molecule type" value="Genomic_DNA"/>
</dbReference>
<dbReference type="Proteomes" id="UP000029389">
    <property type="component" value="Unassembled WGS sequence"/>
</dbReference>
<evidence type="ECO:0000313" key="1">
    <source>
        <dbReference type="EMBL" id="KFM99786.1"/>
    </source>
</evidence>
<accession>A0A090YNG3</accession>